<dbReference type="EMBL" id="BKCJ010604069">
    <property type="protein sequence ID" value="GFB33258.1"/>
    <property type="molecule type" value="Genomic_DNA"/>
</dbReference>
<dbReference type="AlphaFoldDB" id="A0A699LGX6"/>
<protein>
    <recommendedName>
        <fullName evidence="2">Reverse transcriptase domain-containing protein</fullName>
    </recommendedName>
</protein>
<gene>
    <name evidence="1" type="ORF">Tci_705229</name>
</gene>
<organism evidence="1">
    <name type="scientific">Tanacetum cinerariifolium</name>
    <name type="common">Dalmatian daisy</name>
    <name type="synonym">Chrysanthemum cinerariifolium</name>
    <dbReference type="NCBI Taxonomy" id="118510"/>
    <lineage>
        <taxon>Eukaryota</taxon>
        <taxon>Viridiplantae</taxon>
        <taxon>Streptophyta</taxon>
        <taxon>Embryophyta</taxon>
        <taxon>Tracheophyta</taxon>
        <taxon>Spermatophyta</taxon>
        <taxon>Magnoliopsida</taxon>
        <taxon>eudicotyledons</taxon>
        <taxon>Gunneridae</taxon>
        <taxon>Pentapetalae</taxon>
        <taxon>asterids</taxon>
        <taxon>campanulids</taxon>
        <taxon>Asterales</taxon>
        <taxon>Asteraceae</taxon>
        <taxon>Asteroideae</taxon>
        <taxon>Anthemideae</taxon>
        <taxon>Anthemidinae</taxon>
        <taxon>Tanacetum</taxon>
    </lineage>
</organism>
<evidence type="ECO:0000313" key="1">
    <source>
        <dbReference type="EMBL" id="GFB33258.1"/>
    </source>
</evidence>
<evidence type="ECO:0008006" key="2">
    <source>
        <dbReference type="Google" id="ProtNLM"/>
    </source>
</evidence>
<reference evidence="1" key="1">
    <citation type="journal article" date="2019" name="Sci. Rep.">
        <title>Draft genome of Tanacetum cinerariifolium, the natural source of mosquito coil.</title>
        <authorList>
            <person name="Yamashiro T."/>
            <person name="Shiraishi A."/>
            <person name="Satake H."/>
            <person name="Nakayama K."/>
        </authorList>
    </citation>
    <scope>NUCLEOTIDE SEQUENCE</scope>
</reference>
<sequence length="377" mass="42821">MLQARENLMPCIQTFLKKFNRISFRETPKELAEYINSPSWNRPAFYDDDDNEYSIQVSEKSPIEIAPVLPTEEPDNSLNTSIVSSPKIDSLLEEFAGELAHIDPISPGIDETDYDPKDDIRFIEKLLYDDTSSDDDSFKDIDYVEASPLDSELFSLEEVKDKILHAKLLNIHLLINKIESLNNNPTPDCVLESPSLSFLSYSDNSLPEFETFSDHTKGTSSGSTTTHADNSLPEYDLFLFEIEPDQDSDFSSSDDSIGSGLEVSFPSETRNKIFDSGIFNEVQSERLLSREKFSISFICDPLYPVFDTLLSFLFENKDKVFKPGILSYLLVSHQDKTTSDFFEYPMMMYGGAIPLLDVSYLIFIPLDQAQVWGIDYC</sequence>
<comment type="caution">
    <text evidence="1">The sequence shown here is derived from an EMBL/GenBank/DDBJ whole genome shotgun (WGS) entry which is preliminary data.</text>
</comment>
<accession>A0A699LGX6</accession>
<name>A0A699LGX6_TANCI</name>
<proteinExistence type="predicted"/>